<dbReference type="AlphaFoldDB" id="A0A1D3JY28"/>
<gene>
    <name evidence="1" type="ORF">PVE_R1G3121</name>
</gene>
<sequence length="325" mass="36429">MNIITTAHALRAPNTLKSSSDASVDCLRKNNSHCRIMHAFQLATLMLGLQLPIVCHALDVDPGDYTPMPDGTQLGLLYLQHAERHDYYVRGNQLSDKYNLYSDVSILRGVSYQAFAGVLTNIQLLLPFGHLSAGGDIKGMGSESGMGDPILANAVWIHQDPSTNRALAVTQYLFLPIGDYNKNNELNIGENRWKYVLQGGYMHGIGSRVILDFVADVTFFGDNDRYSSRDLTLKQDPQYQMQGFIRYMFSERAAMHVGYSRLWGGQRKVDGTELEDESRQAKIMLGGSYFVTPKTQLLATLGRDLSVENGFKEESRVNLRLLYVF</sequence>
<dbReference type="RefSeq" id="WP_202959076.1">
    <property type="nucleotide sequence ID" value="NZ_AOUH01000011.1"/>
</dbReference>
<evidence type="ECO:0000313" key="1">
    <source>
        <dbReference type="EMBL" id="SBW81003.1"/>
    </source>
</evidence>
<dbReference type="InterPro" id="IPR025737">
    <property type="entry name" value="FApF"/>
</dbReference>
<accession>A0A1D3JY28</accession>
<evidence type="ECO:0008006" key="3">
    <source>
        <dbReference type="Google" id="ProtNLM"/>
    </source>
</evidence>
<dbReference type="Pfam" id="PF13557">
    <property type="entry name" value="Phenol_MetA_deg"/>
    <property type="match status" value="1"/>
</dbReference>
<protein>
    <recommendedName>
        <fullName evidence="3">Transporter</fullName>
    </recommendedName>
</protein>
<organism evidence="1 2">
    <name type="scientific">Pseudomonas veronii 1YdBTEX2</name>
    <dbReference type="NCBI Taxonomy" id="1295141"/>
    <lineage>
        <taxon>Bacteria</taxon>
        <taxon>Pseudomonadati</taxon>
        <taxon>Pseudomonadota</taxon>
        <taxon>Gammaproteobacteria</taxon>
        <taxon>Pseudomonadales</taxon>
        <taxon>Pseudomonadaceae</taxon>
        <taxon>Pseudomonas</taxon>
    </lineage>
</organism>
<dbReference type="Proteomes" id="UP000245431">
    <property type="component" value="Chromosome PVE_r1"/>
</dbReference>
<evidence type="ECO:0000313" key="2">
    <source>
        <dbReference type="Proteomes" id="UP000245431"/>
    </source>
</evidence>
<name>A0A1D3JY28_PSEVE</name>
<dbReference type="EMBL" id="LT599583">
    <property type="protein sequence ID" value="SBW81003.1"/>
    <property type="molecule type" value="Genomic_DNA"/>
</dbReference>
<reference evidence="2" key="1">
    <citation type="submission" date="2016-07" db="EMBL/GenBank/DDBJ databases">
        <authorList>
            <person name="Florea S."/>
            <person name="Webb J.S."/>
            <person name="Jaromczyk J."/>
            <person name="Schardl C.L."/>
        </authorList>
    </citation>
    <scope>NUCLEOTIDE SEQUENCE [LARGE SCALE GENOMIC DNA]</scope>
    <source>
        <strain evidence="2">1YdBTEX2</strain>
    </source>
</reference>
<proteinExistence type="predicted"/>